<evidence type="ECO:0000313" key="3">
    <source>
        <dbReference type="Proteomes" id="UP001607302"/>
    </source>
</evidence>
<gene>
    <name evidence="2" type="ORF">V1478_001460</name>
</gene>
<accession>A0ABD2C1I4</accession>
<reference evidence="2 3" key="1">
    <citation type="journal article" date="2024" name="Ann. Entomol. Soc. Am.">
        <title>Genomic analyses of the southern and eastern yellowjacket wasps (Hymenoptera: Vespidae) reveal evolutionary signatures of social life.</title>
        <authorList>
            <person name="Catto M.A."/>
            <person name="Caine P.B."/>
            <person name="Orr S.E."/>
            <person name="Hunt B.G."/>
            <person name="Goodisman M.A.D."/>
        </authorList>
    </citation>
    <scope>NUCLEOTIDE SEQUENCE [LARGE SCALE GENOMIC DNA]</scope>
    <source>
        <strain evidence="2">233</strain>
        <tissue evidence="2">Head and thorax</tissue>
    </source>
</reference>
<comment type="caution">
    <text evidence="2">The sequence shown here is derived from an EMBL/GenBank/DDBJ whole genome shotgun (WGS) entry which is preliminary data.</text>
</comment>
<proteinExistence type="predicted"/>
<dbReference type="EMBL" id="JAUDFV010000025">
    <property type="protein sequence ID" value="KAL2738894.1"/>
    <property type="molecule type" value="Genomic_DNA"/>
</dbReference>
<organism evidence="2 3">
    <name type="scientific">Vespula squamosa</name>
    <name type="common">Southern yellow jacket</name>
    <name type="synonym">Wasp</name>
    <dbReference type="NCBI Taxonomy" id="30214"/>
    <lineage>
        <taxon>Eukaryota</taxon>
        <taxon>Metazoa</taxon>
        <taxon>Ecdysozoa</taxon>
        <taxon>Arthropoda</taxon>
        <taxon>Hexapoda</taxon>
        <taxon>Insecta</taxon>
        <taxon>Pterygota</taxon>
        <taxon>Neoptera</taxon>
        <taxon>Endopterygota</taxon>
        <taxon>Hymenoptera</taxon>
        <taxon>Apocrita</taxon>
        <taxon>Aculeata</taxon>
        <taxon>Vespoidea</taxon>
        <taxon>Vespidae</taxon>
        <taxon>Vespinae</taxon>
        <taxon>Vespula</taxon>
    </lineage>
</organism>
<sequence length="102" mass="11999">MNRDTKRYTNIDYEKDDVIAQINKRFKYSQQGILDDIAYSIESIAESMQSINENHSVFLEVNKALTLFLLEIEKKQKERNLKEIESLSNKERLENTPSDKSI</sequence>
<feature type="region of interest" description="Disordered" evidence="1">
    <location>
        <begin position="81"/>
        <end position="102"/>
    </location>
</feature>
<protein>
    <submittedName>
        <fullName evidence="2">Uncharacterized protein</fullName>
    </submittedName>
</protein>
<feature type="compositionally biased region" description="Basic and acidic residues" evidence="1">
    <location>
        <begin position="81"/>
        <end position="94"/>
    </location>
</feature>
<evidence type="ECO:0000256" key="1">
    <source>
        <dbReference type="SAM" id="MobiDB-lite"/>
    </source>
</evidence>
<name>A0ABD2C1I4_VESSQ</name>
<dbReference type="Proteomes" id="UP001607302">
    <property type="component" value="Unassembled WGS sequence"/>
</dbReference>
<keyword evidence="3" id="KW-1185">Reference proteome</keyword>
<dbReference type="AlphaFoldDB" id="A0ABD2C1I4"/>
<evidence type="ECO:0000313" key="2">
    <source>
        <dbReference type="EMBL" id="KAL2738894.1"/>
    </source>
</evidence>